<dbReference type="InterPro" id="IPR012480">
    <property type="entry name" value="Hepar_II_III_C"/>
</dbReference>
<evidence type="ECO:0000256" key="1">
    <source>
        <dbReference type="ARBA" id="ARBA00004196"/>
    </source>
</evidence>
<dbReference type="SUPFAM" id="SSF48230">
    <property type="entry name" value="Chondroitin AC/alginate lyase"/>
    <property type="match status" value="1"/>
</dbReference>
<evidence type="ECO:0000256" key="2">
    <source>
        <dbReference type="ARBA" id="ARBA00023295"/>
    </source>
</evidence>
<protein>
    <submittedName>
        <fullName evidence="5">Discoidin domain-containing protein</fullName>
    </submittedName>
</protein>
<organism evidence="5 6">
    <name type="scientific">Candidatus Ornithomonoglobus intestinigallinarum</name>
    <dbReference type="NCBI Taxonomy" id="2840894"/>
    <lineage>
        <taxon>Bacteria</taxon>
        <taxon>Bacillati</taxon>
        <taxon>Bacillota</taxon>
        <taxon>Clostridia</taxon>
        <taxon>Candidatus Ornithomonoglobus</taxon>
    </lineage>
</organism>
<evidence type="ECO:0000313" key="6">
    <source>
        <dbReference type="Proteomes" id="UP000824165"/>
    </source>
</evidence>
<dbReference type="PROSITE" id="PS50022">
    <property type="entry name" value="FA58C_3"/>
    <property type="match status" value="1"/>
</dbReference>
<keyword evidence="3" id="KW-0732">Signal</keyword>
<dbReference type="SUPFAM" id="SSF49785">
    <property type="entry name" value="Galactose-binding domain-like"/>
    <property type="match status" value="1"/>
</dbReference>
<dbReference type="InterPro" id="IPR008979">
    <property type="entry name" value="Galactose-bd-like_sf"/>
</dbReference>
<sequence length="1430" mass="158896">MNNGKLKRALSVFLTSAMLLSAAPVFAASGYLTDIGFDDAATNDQSEFVTVEGSSSGRVVEDGAMNKSYMVECGNVDNIVQVFLPELETDDKYIVQFDMRIEGASAEGKITLSNPQGTAFEVFTMDDGGKLRTSDNRSLGSINSSRMRTVSIALDNNSLTQSAGLDGNLDYYRQNMDVALPNVSTIEIATYATLGETKLYLDNIRVYSGESYRNEPSRTLYNSEALEYIETDESGLANKVYYRNALDSSSSMTMTKLAKRNTIEWLEEGDGGFARMTKSTSDDAMIDMTISASSKRVIAECDVRFSKNAPETLFYFRDNSGATQINFAPVTISGDTITAQGSSMQLRKNVWYTISVALDVAKHTFAVYVDGELLAKDKTFNEDFANVSVWRMYVGGTALGAIDVDNLAFYGGTEPRDIENDEFTAVSRFSDTAALNFLRGKRAVQLYGSTAFFGSEKTELEHETVERNDERLLDVSTFETFFDTSVSVSGDSITAGNAKMAVGSNMLSVGGKEYTLSASPEIIDGILYLPAREYGLYANVSGFIDDGHGMIAIGSNIDSADARLKQANIYLYFDRKPASELKEQFLAATDNGTKHPRLIATEEDFTRLKGEVQSDELKSKWYKSVIATADSILEQDVLEYVINDGRLLDVANSALSRLEYLGFAYQMTGDTKYAERGIAEMEALCAFPDWHPDHYLDTGTLASAVAIGFDWLYDAMTEEQRDLIAEKAQEYALDTAKMAYYSSATFNDFWADTETNWGIICNGGIANLALAIGEYNTDENMEILANALRSIEIPWYRIAPDGAWYEGPSYWGYLLTHLTLFMSSYKTAMCEPFGEDYMGMDKYAYFQAYFQDPDGLPNNFHDSDETTYENAGQFYMASIYDDPSLMLFRAEQMEQFNVTPGIFDILWCKAGLKNETSSIELENEKYFRETEFVAMREDWDREDSAWLSFHGGYSNNAHDHIDNGTFVYNIGGVRWAIDLGRDMLSYVSDNENPAILAGYDSKYFYRRKGEGHNLVVINPSDGLEQDVSAFAQVNEPVSGTTGAYATIELSDAYAANADSYVRGYLLTDNRRTFTVRDEIVLKDNSELHWFMHTKGDIRIVDNNTAIIYQDGKQLLMQFASSAENTELKAAAAAPMPQTPVFTNTENIDSSKIDYTVNASGKVTITVKMSLLNETGSESGVYDTDIADWDTLINVPADTGEISYGEGRLSGIYADGELVKDFDPERFIYTVSRSEDGTAPEITLGEGDSAKTESFTLYDGTEAMVFNVADANGNETSYVVKILEYDNTNIDVYNTYSMTAVEASSEQIEEGINNIKEHSCDNNYETRWSANGIGEWCIYDLGEEKEIDAFAVAFWMGSQRQFRFEVQVSNDGRNFTSVMTGTSPGNTEDVTVYVPDSPVSARYIKLIGNGNSTNEWNNVIEFMALEKKVTL</sequence>
<dbReference type="Gene3D" id="2.60.120.200">
    <property type="match status" value="1"/>
</dbReference>
<dbReference type="GO" id="GO:0016829">
    <property type="term" value="F:lyase activity"/>
    <property type="evidence" value="ECO:0007669"/>
    <property type="project" value="InterPro"/>
</dbReference>
<keyword evidence="2" id="KW-0326">Glycosidase</keyword>
<dbReference type="PANTHER" id="PTHR38045:SF1">
    <property type="entry name" value="HEPARINASE II_III-LIKE PROTEIN"/>
    <property type="match status" value="1"/>
</dbReference>
<dbReference type="PANTHER" id="PTHR38045">
    <property type="entry name" value="CHROMOSOME 1, WHOLE GENOME SHOTGUN SEQUENCE"/>
    <property type="match status" value="1"/>
</dbReference>
<dbReference type="GO" id="GO:0030313">
    <property type="term" value="C:cell envelope"/>
    <property type="evidence" value="ECO:0007669"/>
    <property type="project" value="UniProtKB-SubCell"/>
</dbReference>
<reference evidence="5" key="2">
    <citation type="journal article" date="2021" name="PeerJ">
        <title>Extensive microbial diversity within the chicken gut microbiome revealed by metagenomics and culture.</title>
        <authorList>
            <person name="Gilroy R."/>
            <person name="Ravi A."/>
            <person name="Getino M."/>
            <person name="Pursley I."/>
            <person name="Horton D.L."/>
            <person name="Alikhan N.F."/>
            <person name="Baker D."/>
            <person name="Gharbi K."/>
            <person name="Hall N."/>
            <person name="Watson M."/>
            <person name="Adriaenssens E.M."/>
            <person name="Foster-Nyarko E."/>
            <person name="Jarju S."/>
            <person name="Secka A."/>
            <person name="Antonio M."/>
            <person name="Oren A."/>
            <person name="Chaudhuri R.R."/>
            <person name="La Ragione R."/>
            <person name="Hildebrand F."/>
            <person name="Pallen M.J."/>
        </authorList>
    </citation>
    <scope>NUCLEOTIDE SEQUENCE</scope>
    <source>
        <strain evidence="5">CHK181-108</strain>
    </source>
</reference>
<dbReference type="Proteomes" id="UP000824165">
    <property type="component" value="Unassembled WGS sequence"/>
</dbReference>
<feature type="chain" id="PRO_5039133203" evidence="3">
    <location>
        <begin position="28"/>
        <end position="1430"/>
    </location>
</feature>
<dbReference type="Gene3D" id="2.70.98.70">
    <property type="match status" value="1"/>
</dbReference>
<accession>A0A9D1KQ33</accession>
<reference evidence="5" key="1">
    <citation type="submission" date="2020-10" db="EMBL/GenBank/DDBJ databases">
        <authorList>
            <person name="Gilroy R."/>
        </authorList>
    </citation>
    <scope>NUCLEOTIDE SEQUENCE</scope>
    <source>
        <strain evidence="5">CHK181-108</strain>
    </source>
</reference>
<dbReference type="GO" id="GO:0016798">
    <property type="term" value="F:hydrolase activity, acting on glycosyl bonds"/>
    <property type="evidence" value="ECO:0007669"/>
    <property type="project" value="UniProtKB-KW"/>
</dbReference>
<dbReference type="Pfam" id="PF07940">
    <property type="entry name" value="Hepar_II_III_C"/>
    <property type="match status" value="1"/>
</dbReference>
<feature type="signal peptide" evidence="3">
    <location>
        <begin position="1"/>
        <end position="27"/>
    </location>
</feature>
<dbReference type="Gene3D" id="2.60.120.260">
    <property type="entry name" value="Galactose-binding domain-like"/>
    <property type="match status" value="1"/>
</dbReference>
<comment type="subcellular location">
    <subcellularLocation>
        <location evidence="1">Cell envelope</location>
    </subcellularLocation>
</comment>
<evidence type="ECO:0000313" key="5">
    <source>
        <dbReference type="EMBL" id="HIT84601.1"/>
    </source>
</evidence>
<dbReference type="EMBL" id="DVLU01000014">
    <property type="protein sequence ID" value="HIT84601.1"/>
    <property type="molecule type" value="Genomic_DNA"/>
</dbReference>
<proteinExistence type="predicted"/>
<dbReference type="InterPro" id="IPR013320">
    <property type="entry name" value="ConA-like_dom_sf"/>
</dbReference>
<gene>
    <name evidence="5" type="ORF">IAA60_01715</name>
</gene>
<evidence type="ECO:0000259" key="4">
    <source>
        <dbReference type="PROSITE" id="PS50022"/>
    </source>
</evidence>
<dbReference type="InterPro" id="IPR000421">
    <property type="entry name" value="FA58C"/>
</dbReference>
<evidence type="ECO:0000256" key="3">
    <source>
        <dbReference type="SAM" id="SignalP"/>
    </source>
</evidence>
<dbReference type="InterPro" id="IPR008929">
    <property type="entry name" value="Chondroitin_lyas"/>
</dbReference>
<keyword evidence="2" id="KW-0378">Hydrolase</keyword>
<name>A0A9D1KQ33_9FIRM</name>
<comment type="caution">
    <text evidence="5">The sequence shown here is derived from an EMBL/GenBank/DDBJ whole genome shotgun (WGS) entry which is preliminary data.</text>
</comment>
<dbReference type="Gene3D" id="1.50.10.100">
    <property type="entry name" value="Chondroitin AC/alginate lyase"/>
    <property type="match status" value="1"/>
</dbReference>
<feature type="domain" description="F5/8 type C" evidence="4">
    <location>
        <begin position="1276"/>
        <end position="1424"/>
    </location>
</feature>
<dbReference type="SUPFAM" id="SSF49899">
    <property type="entry name" value="Concanavalin A-like lectins/glucanases"/>
    <property type="match status" value="1"/>
</dbReference>
<dbReference type="Pfam" id="PF00754">
    <property type="entry name" value="F5_F8_type_C"/>
    <property type="match status" value="1"/>
</dbReference>